<evidence type="ECO:0000256" key="1">
    <source>
        <dbReference type="ARBA" id="ARBA00007091"/>
    </source>
</evidence>
<dbReference type="OMA" id="IPEVHYK"/>
<proteinExistence type="evidence at transcript level"/>
<dbReference type="Pfam" id="PF01161">
    <property type="entry name" value="PBP"/>
    <property type="match status" value="1"/>
</dbReference>
<reference evidence="2" key="1">
    <citation type="journal article" date="2016" name="New Phytol.">
        <title>Revisiting the phosphatidylethanolamine-binding protein (PEBP) gene family reveals cryptic FLOWERING LOCUS T gene homologs in gymnosperms and sheds new light on functional evolution.</title>
        <authorList>
            <person name="Liu Y.Y."/>
            <person name="Yang K.Z."/>
            <person name="Wei X.X."/>
            <person name="Wang X.Q."/>
        </authorList>
    </citation>
    <scope>NUCLEOTIDE SEQUENCE</scope>
    <source>
        <strain evidence="2">2</strain>
    </source>
</reference>
<dbReference type="AlphaFoldDB" id="A0A1B1LTH0"/>
<dbReference type="InterPro" id="IPR036610">
    <property type="entry name" value="PEBP-like_sf"/>
</dbReference>
<evidence type="ECO:0000313" key="2">
    <source>
        <dbReference type="EMBL" id="ANS56342.1"/>
    </source>
</evidence>
<dbReference type="Gene3D" id="3.90.280.10">
    <property type="entry name" value="PEBP-like"/>
    <property type="match status" value="1"/>
</dbReference>
<dbReference type="PANTHER" id="PTHR11362:SF82">
    <property type="entry name" value="PHOSPHATIDYLETHANOLAMINE-BINDING PROTEIN 4"/>
    <property type="match status" value="1"/>
</dbReference>
<dbReference type="InterPro" id="IPR035810">
    <property type="entry name" value="PEBP_euk"/>
</dbReference>
<accession>A0A1B1LTH0</accession>
<dbReference type="FunFam" id="3.90.280.10:FF:000001">
    <property type="entry name" value="Terminal flower 1"/>
    <property type="match status" value="1"/>
</dbReference>
<dbReference type="SUPFAM" id="SSF49777">
    <property type="entry name" value="PEBP-like"/>
    <property type="match status" value="1"/>
</dbReference>
<organism evidence="2">
    <name type="scientific">Ginkgo biloba</name>
    <name type="common">Ginkgo</name>
    <name type="synonym">Maidenhair tree</name>
    <dbReference type="NCBI Taxonomy" id="3311"/>
    <lineage>
        <taxon>Eukaryota</taxon>
        <taxon>Viridiplantae</taxon>
        <taxon>Streptophyta</taxon>
        <taxon>Embryophyta</taxon>
        <taxon>Tracheophyta</taxon>
        <taxon>Spermatophyta</taxon>
        <taxon>Ginkgoidae</taxon>
        <taxon>Ginkgoales</taxon>
        <taxon>Ginkgoaceae</taxon>
        <taxon>Ginkgo</taxon>
    </lineage>
</organism>
<dbReference type="InterPro" id="IPR001858">
    <property type="entry name" value="Phosphatidylethanolamine-bd_CS"/>
</dbReference>
<dbReference type="PANTHER" id="PTHR11362">
    <property type="entry name" value="PHOSPHATIDYLETHANOLAMINE-BINDING PROTEIN"/>
    <property type="match status" value="1"/>
</dbReference>
<name>A0A1B1LTH0_GINBI</name>
<reference evidence="2" key="2">
    <citation type="submission" date="2016-05" db="EMBL/GenBank/DDBJ databases">
        <authorList>
            <person name="Lavstsen T."/>
            <person name="Jespersen J.S."/>
        </authorList>
    </citation>
    <scope>NUCLEOTIDE SEQUENCE</scope>
    <source>
        <strain evidence="2">2</strain>
    </source>
</reference>
<dbReference type="PROSITE" id="PS01220">
    <property type="entry name" value="PBP"/>
    <property type="match status" value="1"/>
</dbReference>
<protein>
    <submittedName>
        <fullName evidence="2">MFT-like protein</fullName>
    </submittedName>
</protein>
<dbReference type="InterPro" id="IPR008914">
    <property type="entry name" value="PEBP"/>
</dbReference>
<dbReference type="CDD" id="cd00866">
    <property type="entry name" value="PEBP_euk"/>
    <property type="match status" value="1"/>
</dbReference>
<dbReference type="EMBL" id="KX270276">
    <property type="protein sequence ID" value="ANS56342.1"/>
    <property type="molecule type" value="mRNA"/>
</dbReference>
<sequence>MARSVDPLIVGKVIGDVIDIFTPSVDAAVYYGTKRVTNGCEIKPSATLQRPNVQVSARNFEDTLFTLVMTDPDAPSPSEPNMREWVHWIVTDIPVGTDASQGREILPYMGPRPPIGIHRYAFVLFRQQNPMLMMLAPQARHNFSTRAFAARYGLGLPVATVYFNAQKEPANKKR</sequence>
<comment type="similarity">
    <text evidence="1">Belongs to the phosphatidylethanolamine-binding protein family.</text>
</comment>